<dbReference type="Pfam" id="PF01607">
    <property type="entry name" value="CBM_14"/>
    <property type="match status" value="4"/>
</dbReference>
<evidence type="ECO:0000256" key="3">
    <source>
        <dbReference type="ARBA" id="ARBA00022737"/>
    </source>
</evidence>
<reference evidence="7" key="1">
    <citation type="submission" date="2020-11" db="EMBL/GenBank/DDBJ databases">
        <authorList>
            <person name="Tran Van P."/>
        </authorList>
    </citation>
    <scope>NUCLEOTIDE SEQUENCE</scope>
</reference>
<dbReference type="SMART" id="SM00494">
    <property type="entry name" value="ChtBD2"/>
    <property type="match status" value="4"/>
</dbReference>
<dbReference type="PROSITE" id="PS50940">
    <property type="entry name" value="CHIT_BIND_II"/>
    <property type="match status" value="5"/>
</dbReference>
<name>A0A7R9IZ26_TIMCA</name>
<accession>A0A7R9IZ26</accession>
<keyword evidence="4" id="KW-1015">Disulfide bond</keyword>
<dbReference type="GO" id="GO:0005576">
    <property type="term" value="C:extracellular region"/>
    <property type="evidence" value="ECO:0007669"/>
    <property type="project" value="InterPro"/>
</dbReference>
<dbReference type="GO" id="GO:0008061">
    <property type="term" value="F:chitin binding"/>
    <property type="evidence" value="ECO:0007669"/>
    <property type="project" value="UniProtKB-KW"/>
</dbReference>
<keyword evidence="2" id="KW-0732">Signal</keyword>
<dbReference type="Gene3D" id="2.170.140.10">
    <property type="entry name" value="Chitin binding domain"/>
    <property type="match status" value="4"/>
</dbReference>
<protein>
    <submittedName>
        <fullName evidence="7">(California timema) hypothetical protein</fullName>
    </submittedName>
</protein>
<keyword evidence="1" id="KW-0147">Chitin-binding</keyword>
<evidence type="ECO:0000256" key="1">
    <source>
        <dbReference type="ARBA" id="ARBA00022669"/>
    </source>
</evidence>
<keyword evidence="3" id="KW-0677">Repeat</keyword>
<gene>
    <name evidence="7" type="ORF">TCMB3V08_LOCUS2371</name>
</gene>
<feature type="domain" description="Chitin-binding type-2" evidence="6">
    <location>
        <begin position="268"/>
        <end position="327"/>
    </location>
</feature>
<proteinExistence type="predicted"/>
<dbReference type="PANTHER" id="PTHR23301:SF0">
    <property type="entry name" value="CHITIN-BINDING TYPE-2 DOMAIN-CONTAINING PROTEIN-RELATED"/>
    <property type="match status" value="1"/>
</dbReference>
<evidence type="ECO:0000256" key="5">
    <source>
        <dbReference type="ARBA" id="ARBA00023180"/>
    </source>
</evidence>
<feature type="domain" description="Chitin-binding type-2" evidence="6">
    <location>
        <begin position="351"/>
        <end position="413"/>
    </location>
</feature>
<dbReference type="InterPro" id="IPR002557">
    <property type="entry name" value="Chitin-bd_dom"/>
</dbReference>
<dbReference type="InterPro" id="IPR036508">
    <property type="entry name" value="Chitin-bd_dom_sf"/>
</dbReference>
<feature type="domain" description="Chitin-binding type-2" evidence="6">
    <location>
        <begin position="188"/>
        <end position="247"/>
    </location>
</feature>
<keyword evidence="5" id="KW-0325">Glycoprotein</keyword>
<dbReference type="PANTHER" id="PTHR23301">
    <property type="entry name" value="CHITIN BINDING PERITROPHIN-A"/>
    <property type="match status" value="1"/>
</dbReference>
<dbReference type="InterPro" id="IPR051940">
    <property type="entry name" value="Chitin_bind-dev_reg"/>
</dbReference>
<dbReference type="EMBL" id="OE179748">
    <property type="protein sequence ID" value="CAD7569641.1"/>
    <property type="molecule type" value="Genomic_DNA"/>
</dbReference>
<dbReference type="AlphaFoldDB" id="A0A7R9IZ26"/>
<organism evidence="7">
    <name type="scientific">Timema californicum</name>
    <name type="common">California timema</name>
    <name type="synonym">Walking stick</name>
    <dbReference type="NCBI Taxonomy" id="61474"/>
    <lineage>
        <taxon>Eukaryota</taxon>
        <taxon>Metazoa</taxon>
        <taxon>Ecdysozoa</taxon>
        <taxon>Arthropoda</taxon>
        <taxon>Hexapoda</taxon>
        <taxon>Insecta</taxon>
        <taxon>Pterygota</taxon>
        <taxon>Neoptera</taxon>
        <taxon>Polyneoptera</taxon>
        <taxon>Phasmatodea</taxon>
        <taxon>Timematodea</taxon>
        <taxon>Timematoidea</taxon>
        <taxon>Timematidae</taxon>
        <taxon>Timema</taxon>
    </lineage>
</organism>
<sequence>MRSYLNGKIEINGLKVRCAGHMTPSIHICITSFVVSLSVALIHVATATDVVCGSSQYMANPDDCSSFYECVGGVPVLIPCPIGLHYSKITHICDYPALAQCDPDYVAPTAEPTKEAPTVAPTEEVPDYYCPPTNDDGVVLYPSPWDCSAFYRCNLGRLEKLLCPEGLEYKNNLPTEAPTVAPTEEVPDYYCPPTNDAGVVLYPSPWDCSAFYRCNLGQLEKLLCPEGLEYSASERACEYPEIANCDLNNLPSVDPNPVPTVSTPLTPNFDCSASSEDNPILYPSPHSCSDFYKCSEGQPILEHCPPGLDYNAKTSQCDYPQLAGCDSSVSQVTVVPTKSPGTVPTTDSPEGVYCPPDVQGLLVRNPLDCNSYYDCNYGLPQLEMCNEGSLRLILLAPSSKYRCADSAQQRCLNSNFPSNRLMPYLLQICLIDCESQELHLRRLPS</sequence>
<evidence type="ECO:0000313" key="7">
    <source>
        <dbReference type="EMBL" id="CAD7569641.1"/>
    </source>
</evidence>
<evidence type="ECO:0000259" key="6">
    <source>
        <dbReference type="PROSITE" id="PS50940"/>
    </source>
</evidence>
<evidence type="ECO:0000256" key="4">
    <source>
        <dbReference type="ARBA" id="ARBA00023157"/>
    </source>
</evidence>
<feature type="domain" description="Chitin-binding type-2" evidence="6">
    <location>
        <begin position="127"/>
        <end position="169"/>
    </location>
</feature>
<feature type="domain" description="Chitin-binding type-2" evidence="6">
    <location>
        <begin position="49"/>
        <end position="103"/>
    </location>
</feature>
<dbReference type="SUPFAM" id="SSF57625">
    <property type="entry name" value="Invertebrate chitin-binding proteins"/>
    <property type="match status" value="5"/>
</dbReference>
<evidence type="ECO:0000256" key="2">
    <source>
        <dbReference type="ARBA" id="ARBA00022729"/>
    </source>
</evidence>